<dbReference type="InterPro" id="IPR012336">
    <property type="entry name" value="Thioredoxin-like_fold"/>
</dbReference>
<evidence type="ECO:0000313" key="4">
    <source>
        <dbReference type="Proteomes" id="UP000552954"/>
    </source>
</evidence>
<reference evidence="3 4" key="1">
    <citation type="submission" date="2020-05" db="EMBL/GenBank/DDBJ databases">
        <authorList>
            <person name="Khan S.A."/>
            <person name="Jeon C.O."/>
            <person name="Chun B.H."/>
        </authorList>
    </citation>
    <scope>NUCLEOTIDE SEQUENCE [LARGE SCALE GENOMIC DNA]</scope>
    <source>
        <strain evidence="3 4">B156</strain>
    </source>
</reference>
<dbReference type="SUPFAM" id="SSF52833">
    <property type="entry name" value="Thioredoxin-like"/>
    <property type="match status" value="1"/>
</dbReference>
<dbReference type="Proteomes" id="UP000552954">
    <property type="component" value="Unassembled WGS sequence"/>
</dbReference>
<proteinExistence type="predicted"/>
<evidence type="ECO:0000259" key="2">
    <source>
        <dbReference type="Pfam" id="PF13462"/>
    </source>
</evidence>
<feature type="compositionally biased region" description="Basic and acidic residues" evidence="1">
    <location>
        <begin position="212"/>
        <end position="227"/>
    </location>
</feature>
<dbReference type="EMBL" id="JABFCS010000001">
    <property type="protein sequence ID" value="NNU42459.1"/>
    <property type="molecule type" value="Genomic_DNA"/>
</dbReference>
<dbReference type="AlphaFoldDB" id="A0A849KL51"/>
<dbReference type="Gene3D" id="3.40.30.10">
    <property type="entry name" value="Glutaredoxin"/>
    <property type="match status" value="1"/>
</dbReference>
<gene>
    <name evidence="3" type="ORF">HK415_03705</name>
</gene>
<sequence>MSTRIFLAVLAIALAAAIGGATWFYSADRAGSGPAVVRNQEALVRPHAPTLGNVQAPVHIVEFLDPACETCAAFYPLVKQVMARHPDRIRLTIRYAPFHRGSADVVRILEASRLQGRYWETLETLLRKQADWTRNHRAHPELALQAVAGTGLDLQRLQADMRSPQIDRILAQDEQDARAGSREDPRVFRQRPAAARIRHGAAGGADRAGAAPDRRGGGPLTRPDRVSARQLTQRKRARRPGVRPGARLPRISACQALPPGPKEIPCSVPS</sequence>
<dbReference type="InterPro" id="IPR036249">
    <property type="entry name" value="Thioredoxin-like_sf"/>
</dbReference>
<dbReference type="Pfam" id="PF13462">
    <property type="entry name" value="Thioredoxin_4"/>
    <property type="match status" value="1"/>
</dbReference>
<evidence type="ECO:0000256" key="1">
    <source>
        <dbReference type="SAM" id="MobiDB-lite"/>
    </source>
</evidence>
<dbReference type="RefSeq" id="WP_171556820.1">
    <property type="nucleotide sequence ID" value="NZ_JABFCS010000001.1"/>
</dbReference>
<organism evidence="3 4">
    <name type="scientific">Ramlibacter montanisoli</name>
    <dbReference type="NCBI Taxonomy" id="2732512"/>
    <lineage>
        <taxon>Bacteria</taxon>
        <taxon>Pseudomonadati</taxon>
        <taxon>Pseudomonadota</taxon>
        <taxon>Betaproteobacteria</taxon>
        <taxon>Burkholderiales</taxon>
        <taxon>Comamonadaceae</taxon>
        <taxon>Ramlibacter</taxon>
    </lineage>
</organism>
<accession>A0A849KL51</accession>
<reference evidence="3 4" key="2">
    <citation type="submission" date="2020-06" db="EMBL/GenBank/DDBJ databases">
        <title>Ramlibacter rhizophilus sp. nov., isolated from rhizosphere soil of national flower Mugunghwa from South Korea.</title>
        <authorList>
            <person name="Zheng-Fei Y."/>
            <person name="Huan T."/>
        </authorList>
    </citation>
    <scope>NUCLEOTIDE SEQUENCE [LARGE SCALE GENOMIC DNA]</scope>
    <source>
        <strain evidence="3 4">B156</strain>
    </source>
</reference>
<evidence type="ECO:0000313" key="3">
    <source>
        <dbReference type="EMBL" id="NNU42459.1"/>
    </source>
</evidence>
<feature type="domain" description="Thioredoxin-like fold" evidence="2">
    <location>
        <begin position="49"/>
        <end position="178"/>
    </location>
</feature>
<keyword evidence="4" id="KW-1185">Reference proteome</keyword>
<name>A0A849KL51_9BURK</name>
<feature type="compositionally biased region" description="Basic residues" evidence="1">
    <location>
        <begin position="232"/>
        <end position="241"/>
    </location>
</feature>
<feature type="compositionally biased region" description="Basic and acidic residues" evidence="1">
    <location>
        <begin position="175"/>
        <end position="187"/>
    </location>
</feature>
<comment type="caution">
    <text evidence="3">The sequence shown here is derived from an EMBL/GenBank/DDBJ whole genome shotgun (WGS) entry which is preliminary data.</text>
</comment>
<protein>
    <submittedName>
        <fullName evidence="3">Thioredoxin domain-containing protein</fullName>
    </submittedName>
</protein>
<feature type="region of interest" description="Disordered" evidence="1">
    <location>
        <begin position="172"/>
        <end position="270"/>
    </location>
</feature>